<dbReference type="Pfam" id="PF20392">
    <property type="entry name" value="DUF6687"/>
    <property type="match status" value="1"/>
</dbReference>
<dbReference type="InterPro" id="IPR046509">
    <property type="entry name" value="DUF6687"/>
</dbReference>
<gene>
    <name evidence="1" type="ORF">C5U62_04875</name>
</gene>
<evidence type="ECO:0000313" key="1">
    <source>
        <dbReference type="EMBL" id="PUA47313.1"/>
    </source>
</evidence>
<dbReference type="AlphaFoldDB" id="A0A2T6GT27"/>
<dbReference type="Proteomes" id="UP000244178">
    <property type="component" value="Unassembled WGS sequence"/>
</dbReference>
<comment type="caution">
    <text evidence="1">The sequence shown here is derived from an EMBL/GenBank/DDBJ whole genome shotgun (WGS) entry which is preliminary data.</text>
</comment>
<accession>A0A2T6GT27</accession>
<sequence>MNSLNTACQEQGFLFDPGVAPLFAHLDLRLLGGRAIGIADNQFTDLLSVLGGPGCGVCNGNPRDLRRENLRQFSYRLDGSGELSSATPAPRELPRQLHQRLAPGGGETPLEPGLQPWRLGPHSPYGFLPLGHTHRRTNISLDSIDNPATVLTLSHWPANKTPSAYKANLSTTSALIFLQQGLRVEQAQVITSDHFDLDGLASVYAFLAPEQALRHRQLLIDIARLGDFTRGTSPQALHCAFTLHALAARVRSHSQGGNDRRLMTRFTTLLPQLADVLDNTRRYAELYDPAMQELQRSTLLVEHAATRIEEYPDIDLAIFRLPDGAWQGEGEYFGLSPVALHNHSRCGVLAIVNQGRIEIRQRYESWVERSSGIPRARRDLAIFTRALQETERTPGQWHYDGVQAIMPGLRFVADRPSSHSSDKLLAELRQFLGQAPVAWDANGQAT</sequence>
<evidence type="ECO:0000313" key="2">
    <source>
        <dbReference type="Proteomes" id="UP000244178"/>
    </source>
</evidence>
<dbReference type="EMBL" id="PYJM01000001">
    <property type="protein sequence ID" value="PUA47313.1"/>
    <property type="molecule type" value="Genomic_DNA"/>
</dbReference>
<protein>
    <submittedName>
        <fullName evidence="1">Uncharacterized protein</fullName>
    </submittedName>
</protein>
<reference evidence="1 2" key="1">
    <citation type="submission" date="2018-03" db="EMBL/GenBank/DDBJ databases">
        <title>Draft genome sequence of the plant growth promoting rhizobacterium Pseudomonas protegens strain BNJ-SS-45 isolated from wheat (Triticum aestivum) rhizosphere.</title>
        <authorList>
            <person name="Bajpai A."/>
            <person name="Shende K."/>
            <person name="Meena N."/>
            <person name="Upadhyayula S.R."/>
            <person name="Suravajhala P."/>
            <person name="Medicherla K.M."/>
            <person name="Johri B.N."/>
        </authorList>
    </citation>
    <scope>NUCLEOTIDE SEQUENCE [LARGE SCALE GENOMIC DNA]</scope>
    <source>
        <strain evidence="1 2">BNJ-SS-45</strain>
    </source>
</reference>
<proteinExistence type="predicted"/>
<organism evidence="1 2">
    <name type="scientific">Pseudomonas protegens</name>
    <dbReference type="NCBI Taxonomy" id="380021"/>
    <lineage>
        <taxon>Bacteria</taxon>
        <taxon>Pseudomonadati</taxon>
        <taxon>Pseudomonadota</taxon>
        <taxon>Gammaproteobacteria</taxon>
        <taxon>Pseudomonadales</taxon>
        <taxon>Pseudomonadaceae</taxon>
        <taxon>Pseudomonas</taxon>
    </lineage>
</organism>
<dbReference type="RefSeq" id="WP_108543743.1">
    <property type="nucleotide sequence ID" value="NZ_PYJM01000001.1"/>
</dbReference>
<name>A0A2T6GT27_9PSED</name>